<dbReference type="EMBL" id="KZ679135">
    <property type="protein sequence ID" value="PTB74648.1"/>
    <property type="molecule type" value="Genomic_DNA"/>
</dbReference>
<evidence type="ECO:0000313" key="2">
    <source>
        <dbReference type="Proteomes" id="UP000240760"/>
    </source>
</evidence>
<evidence type="ECO:0000313" key="1">
    <source>
        <dbReference type="EMBL" id="PTB74648.1"/>
    </source>
</evidence>
<name>A0A2T4BZ96_TRILO</name>
<accession>A0A2T4BZ96</accession>
<reference evidence="1 2" key="1">
    <citation type="submission" date="2016-07" db="EMBL/GenBank/DDBJ databases">
        <title>Multiple horizontal gene transfer events from other fungi enriched the ability of initially mycotrophic Trichoderma (Ascomycota) to feed on dead plant biomass.</title>
        <authorList>
            <consortium name="DOE Joint Genome Institute"/>
            <person name="Aerts A."/>
            <person name="Atanasova L."/>
            <person name="Chenthamara K."/>
            <person name="Zhang J."/>
            <person name="Grujic M."/>
            <person name="Henrissat B."/>
            <person name="Kuo A."/>
            <person name="Salamov A."/>
            <person name="Lipzen A."/>
            <person name="Labutti K."/>
            <person name="Barry K."/>
            <person name="Miao Y."/>
            <person name="Rahimi M.J."/>
            <person name="Shen Q."/>
            <person name="Grigoriev I.V."/>
            <person name="Kubicek C.P."/>
            <person name="Druzhinina I.S."/>
        </authorList>
    </citation>
    <scope>NUCLEOTIDE SEQUENCE [LARGE SCALE GENOMIC DNA]</scope>
    <source>
        <strain evidence="1 2">ATCC 18648</strain>
    </source>
</reference>
<proteinExistence type="predicted"/>
<gene>
    <name evidence="1" type="ORF">M440DRAFT_1403148</name>
</gene>
<keyword evidence="2" id="KW-1185">Reference proteome</keyword>
<sequence>MDGDNIAAWREKESMMKRESDMMEKARELCGPKPIYHEAVSEGVKWERTARQVGLVTWLLEARNVPSENGQFWKGKSRLRFHLQLPSTTGNFQEGSHDGRCAFAGTLEVASLPVLLLRKVLLYLEYLEDSLCLLHPLGTPTALVYTRVNAVLSQLRNDPQLWKK</sequence>
<organism evidence="1 2">
    <name type="scientific">Trichoderma longibrachiatum ATCC 18648</name>
    <dbReference type="NCBI Taxonomy" id="983965"/>
    <lineage>
        <taxon>Eukaryota</taxon>
        <taxon>Fungi</taxon>
        <taxon>Dikarya</taxon>
        <taxon>Ascomycota</taxon>
        <taxon>Pezizomycotina</taxon>
        <taxon>Sordariomycetes</taxon>
        <taxon>Hypocreomycetidae</taxon>
        <taxon>Hypocreales</taxon>
        <taxon>Hypocreaceae</taxon>
        <taxon>Trichoderma</taxon>
    </lineage>
</organism>
<protein>
    <submittedName>
        <fullName evidence="1">Uncharacterized protein</fullName>
    </submittedName>
</protein>
<dbReference type="Proteomes" id="UP000240760">
    <property type="component" value="Unassembled WGS sequence"/>
</dbReference>
<dbReference type="AlphaFoldDB" id="A0A2T4BZ96"/>